<evidence type="ECO:0000313" key="2">
    <source>
        <dbReference type="EMBL" id="GMH68182.1"/>
    </source>
</evidence>
<accession>A0A9W7AF08</accession>
<name>A0A9W7AF08_9STRA</name>
<protein>
    <submittedName>
        <fullName evidence="2">Uncharacterized protein</fullName>
    </submittedName>
</protein>
<reference evidence="3" key="1">
    <citation type="journal article" date="2023" name="Commun. Biol.">
        <title>Genome analysis of Parmales, the sister group of diatoms, reveals the evolutionary specialization of diatoms from phago-mixotrophs to photoautotrophs.</title>
        <authorList>
            <person name="Ban H."/>
            <person name="Sato S."/>
            <person name="Yoshikawa S."/>
            <person name="Yamada K."/>
            <person name="Nakamura Y."/>
            <person name="Ichinomiya M."/>
            <person name="Sato N."/>
            <person name="Blanc-Mathieu R."/>
            <person name="Endo H."/>
            <person name="Kuwata A."/>
            <person name="Ogata H."/>
        </authorList>
    </citation>
    <scope>NUCLEOTIDE SEQUENCE [LARGE SCALE GENOMIC DNA]</scope>
    <source>
        <strain evidence="3">NIES 3701</strain>
    </source>
</reference>
<gene>
    <name evidence="2" type="ORF">TrST_g5421</name>
</gene>
<evidence type="ECO:0000313" key="3">
    <source>
        <dbReference type="Proteomes" id="UP001165085"/>
    </source>
</evidence>
<sequence length="428" mass="45740">MSSPNDNENTKTPGDGDFTLPPLQRGVNLEDVSSTRSSSSSSSARSDLNDFDVAEFAKASFVAEPVFRSLSVAVPPPALTRHIDQPVLKEPPRSAIRTSSASSAAPTSRAPALPTTLPTLDRLYKDTLPATSFITVPITDRAGVSHIVNRIGGFLSKKSITYSSKTHSPHLLKCTAFSASSPTPCVFYVNMFRDYESESVLVECSRWSGDCLTFVPIMKQIFLSADDSLEESNDSTDTGAHKSLEVGSACLDRVAELLQIESGAGVKEEEVKNALTSLGYYANSGCNSWSICQHPTLLGLVTRHAVSGDTEDLRLAGLQVLRNLLCNADSGGKLVKKHWGKVEVLCSHLMACAGSVDSKSSSSFQSALLSLEALNALMSFSSKLVRVIFSKGGEEVYAKCKEVGMGRHFKLAEVAIEGATELGMCGGK</sequence>
<dbReference type="AlphaFoldDB" id="A0A9W7AF08"/>
<keyword evidence="3" id="KW-1185">Reference proteome</keyword>
<evidence type="ECO:0000256" key="1">
    <source>
        <dbReference type="SAM" id="MobiDB-lite"/>
    </source>
</evidence>
<feature type="compositionally biased region" description="Low complexity" evidence="1">
    <location>
        <begin position="93"/>
        <end position="114"/>
    </location>
</feature>
<organism evidence="2 3">
    <name type="scientific">Triparma strigata</name>
    <dbReference type="NCBI Taxonomy" id="1606541"/>
    <lineage>
        <taxon>Eukaryota</taxon>
        <taxon>Sar</taxon>
        <taxon>Stramenopiles</taxon>
        <taxon>Ochrophyta</taxon>
        <taxon>Bolidophyceae</taxon>
        <taxon>Parmales</taxon>
        <taxon>Triparmaceae</taxon>
        <taxon>Triparma</taxon>
    </lineage>
</organism>
<feature type="region of interest" description="Disordered" evidence="1">
    <location>
        <begin position="1"/>
        <end position="47"/>
    </location>
</feature>
<proteinExistence type="predicted"/>
<dbReference type="Proteomes" id="UP001165085">
    <property type="component" value="Unassembled WGS sequence"/>
</dbReference>
<feature type="region of interest" description="Disordered" evidence="1">
    <location>
        <begin position="83"/>
        <end position="114"/>
    </location>
</feature>
<feature type="compositionally biased region" description="Low complexity" evidence="1">
    <location>
        <begin position="34"/>
        <end position="46"/>
    </location>
</feature>
<dbReference type="EMBL" id="BRXY01000123">
    <property type="protein sequence ID" value="GMH68182.1"/>
    <property type="molecule type" value="Genomic_DNA"/>
</dbReference>
<comment type="caution">
    <text evidence="2">The sequence shown here is derived from an EMBL/GenBank/DDBJ whole genome shotgun (WGS) entry which is preliminary data.</text>
</comment>
<dbReference type="OrthoDB" id="10481876at2759"/>
<feature type="compositionally biased region" description="Polar residues" evidence="1">
    <location>
        <begin position="1"/>
        <end position="12"/>
    </location>
</feature>